<evidence type="ECO:0000313" key="2">
    <source>
        <dbReference type="EMBL" id="ATN88008.1"/>
    </source>
</evidence>
<proteinExistence type="predicted"/>
<feature type="compositionally biased region" description="Basic and acidic residues" evidence="1">
    <location>
        <begin position="22"/>
        <end position="32"/>
    </location>
</feature>
<protein>
    <submittedName>
        <fullName evidence="2">Uncharacterized protein</fullName>
    </submittedName>
</protein>
<evidence type="ECO:0000256" key="1">
    <source>
        <dbReference type="SAM" id="MobiDB-lite"/>
    </source>
</evidence>
<organism evidence="2 3">
    <name type="scientific">Mycobacterium phage Cerulean</name>
    <dbReference type="NCBI Taxonomy" id="2041522"/>
    <lineage>
        <taxon>Viruses</taxon>
        <taxon>Duplodnaviria</taxon>
        <taxon>Heunggongvirae</taxon>
        <taxon>Uroviricota</taxon>
        <taxon>Caudoviricetes</taxon>
        <taxon>Backyardiganvirus</taxon>
        <taxon>Backyardiganvirus cerulean</taxon>
    </lineage>
</organism>
<evidence type="ECO:0000313" key="3">
    <source>
        <dbReference type="Proteomes" id="UP000231181"/>
    </source>
</evidence>
<keyword evidence="3" id="KW-1185">Reference proteome</keyword>
<sequence>MSRLPVGVPRHHGAGSGHRGPRTRDNRAPSEG</sequence>
<gene>
    <name evidence="2" type="ORF">SEA_CERULEAN_73</name>
</gene>
<dbReference type="EMBL" id="MF919496">
    <property type="protein sequence ID" value="ATN88008.1"/>
    <property type="molecule type" value="Genomic_DNA"/>
</dbReference>
<dbReference type="Proteomes" id="UP000231181">
    <property type="component" value="Segment"/>
</dbReference>
<name>A0A2D1G807_9CAUD</name>
<reference evidence="2 3" key="1">
    <citation type="submission" date="2017-09" db="EMBL/GenBank/DDBJ databases">
        <authorList>
            <person name="Cornely K."/>
            <person name="Wheeler E.C."/>
            <person name="Cabral J.G."/>
            <person name="Cullen N.M."/>
            <person name="Butela K.A."/>
            <person name="Garlena R.A."/>
            <person name="Russell D.A."/>
            <person name="Pope W.H."/>
            <person name="Jacobs-Sera D."/>
            <person name="Hendrix R.W."/>
            <person name="Hatfull G.F."/>
        </authorList>
    </citation>
    <scope>NUCLEOTIDE SEQUENCE [LARGE SCALE GENOMIC DNA]</scope>
</reference>
<feature type="region of interest" description="Disordered" evidence="1">
    <location>
        <begin position="1"/>
        <end position="32"/>
    </location>
</feature>
<accession>A0A2D1G807</accession>